<protein>
    <recommendedName>
        <fullName evidence="2">DDHD domain-containing protein</fullName>
    </recommendedName>
</protein>
<dbReference type="GO" id="GO:0005737">
    <property type="term" value="C:cytoplasm"/>
    <property type="evidence" value="ECO:0007669"/>
    <property type="project" value="TreeGrafter"/>
</dbReference>
<feature type="compositionally biased region" description="Polar residues" evidence="1">
    <location>
        <begin position="249"/>
        <end position="268"/>
    </location>
</feature>
<dbReference type="InterPro" id="IPR058055">
    <property type="entry name" value="PA-PLA1"/>
</dbReference>
<dbReference type="Proteomes" id="UP000294933">
    <property type="component" value="Unassembled WGS sequence"/>
</dbReference>
<feature type="region of interest" description="Disordered" evidence="1">
    <location>
        <begin position="62"/>
        <end position="90"/>
    </location>
</feature>
<evidence type="ECO:0000313" key="3">
    <source>
        <dbReference type="EMBL" id="TDL17868.1"/>
    </source>
</evidence>
<sequence length="736" mass="81094">MTPTHDTGVRWLRPQNSSAYLDLPSAPITANTKGTAWQAFTEEESNACEAAWQALTEDERKKALENSVGSSDKELKEKPTPEFDEEDEDTVGVSIAKDRLFEVNVRTMKLKPIYWKSTAPPITVMRAIWMYDEHHPVLGELANKLEEAYKKVKPWEPSYEVELAQAFDLGLELGIEALDKLKQPLDSSSSILFEDGKIARIITNSLTARFFASLLPSPVSSRSGPSPNTFYPGSTVVYRGYDAALSAKTPVQTPTTTDPSAKSETPGSGATADDVLLTPGQEEKDVKEADEKNTRGRKKERAKPFPPVGSDVHEEVTDLVLIIHGIGQGLADQYEGFNFVYAANLFRQVARKQSMSPALSSVMRNRRVQFLPVHWRMNLKPGTEEAKKREDDGLDNEFTLQDITIKNYVPFVRELANNVLIDIPYFMSHHRESMIASVVQQANRIYRLWCARNPGFDTKGRVHIIAHSLGSALVSHVLSNQPTLQSPLSEMIKGKTGKGKAKNANTDTKANINMSDKFLFNTSALFLVGSPLPLFLQINQAPMIARKGRERTMKSPADEALDRVGNFGCLAIDSIYNVFNPSDPVAYLLNPCVDAKKAKELPPSPIKSVNAAFMSTISTRVSKMFEGLPLPPFASSPRNGSPSRPGPVGRTESRYELGGGTELTGTKSERRFAALNPHGTLDFVLPSDGALSGYIDMITAHAAYWADPNFAAFVLAEIFARQEDLARTGLGIDTDL</sequence>
<dbReference type="VEuPathDB" id="FungiDB:BD410DRAFT_753898"/>
<dbReference type="InterPro" id="IPR004177">
    <property type="entry name" value="DDHD_dom"/>
</dbReference>
<dbReference type="EMBL" id="ML170215">
    <property type="protein sequence ID" value="TDL17868.1"/>
    <property type="molecule type" value="Genomic_DNA"/>
</dbReference>
<feature type="compositionally biased region" description="Basic and acidic residues" evidence="1">
    <location>
        <begin position="71"/>
        <end position="81"/>
    </location>
</feature>
<dbReference type="GO" id="GO:0004620">
    <property type="term" value="F:phospholipase activity"/>
    <property type="evidence" value="ECO:0007669"/>
    <property type="project" value="TreeGrafter"/>
</dbReference>
<gene>
    <name evidence="3" type="ORF">BD410DRAFT_753898</name>
</gene>
<dbReference type="OrthoDB" id="69269at2759"/>
<dbReference type="SMART" id="SM01127">
    <property type="entry name" value="DDHD"/>
    <property type="match status" value="1"/>
</dbReference>
<evidence type="ECO:0000259" key="2">
    <source>
        <dbReference type="PROSITE" id="PS51043"/>
    </source>
</evidence>
<dbReference type="AlphaFoldDB" id="A0A4Y7PS03"/>
<feature type="region of interest" description="Disordered" evidence="1">
    <location>
        <begin position="249"/>
        <end position="310"/>
    </location>
</feature>
<keyword evidence="4" id="KW-1185">Reference proteome</keyword>
<dbReference type="GO" id="GO:0046872">
    <property type="term" value="F:metal ion binding"/>
    <property type="evidence" value="ECO:0007669"/>
    <property type="project" value="InterPro"/>
</dbReference>
<dbReference type="PANTHER" id="PTHR23509:SF6">
    <property type="entry name" value="PHOSPHOLIPASE C1020.13C-RELATED"/>
    <property type="match status" value="1"/>
</dbReference>
<evidence type="ECO:0000256" key="1">
    <source>
        <dbReference type="SAM" id="MobiDB-lite"/>
    </source>
</evidence>
<reference evidence="3 4" key="1">
    <citation type="submission" date="2018-06" db="EMBL/GenBank/DDBJ databases">
        <title>A transcriptomic atlas of mushroom development highlights an independent origin of complex multicellularity.</title>
        <authorList>
            <consortium name="DOE Joint Genome Institute"/>
            <person name="Krizsan K."/>
            <person name="Almasi E."/>
            <person name="Merenyi Z."/>
            <person name="Sahu N."/>
            <person name="Viragh M."/>
            <person name="Koszo T."/>
            <person name="Mondo S."/>
            <person name="Kiss B."/>
            <person name="Balint B."/>
            <person name="Kues U."/>
            <person name="Barry K."/>
            <person name="Hegedus J.C."/>
            <person name="Henrissat B."/>
            <person name="Johnson J."/>
            <person name="Lipzen A."/>
            <person name="Ohm R."/>
            <person name="Nagy I."/>
            <person name="Pangilinan J."/>
            <person name="Yan J."/>
            <person name="Xiong Y."/>
            <person name="Grigoriev I.V."/>
            <person name="Hibbett D.S."/>
            <person name="Nagy L.G."/>
        </authorList>
    </citation>
    <scope>NUCLEOTIDE SEQUENCE [LARGE SCALE GENOMIC DNA]</scope>
    <source>
        <strain evidence="3 4">SZMC22713</strain>
    </source>
</reference>
<dbReference type="STRING" id="50990.A0A4Y7PS03"/>
<feature type="domain" description="DDHD" evidence="2">
    <location>
        <begin position="518"/>
        <end position="720"/>
    </location>
</feature>
<dbReference type="PANTHER" id="PTHR23509">
    <property type="entry name" value="PA-PL1 PHOSPHOLIPASE FAMILY"/>
    <property type="match status" value="1"/>
</dbReference>
<name>A0A4Y7PS03_9AGAM</name>
<feature type="compositionally biased region" description="Basic and acidic residues" evidence="1">
    <location>
        <begin position="281"/>
        <end position="294"/>
    </location>
</feature>
<feature type="compositionally biased region" description="Low complexity" evidence="1">
    <location>
        <begin position="635"/>
        <end position="650"/>
    </location>
</feature>
<dbReference type="InterPro" id="IPR029058">
    <property type="entry name" value="AB_hydrolase_fold"/>
</dbReference>
<proteinExistence type="predicted"/>
<dbReference type="InterPro" id="IPR057826">
    <property type="entry name" value="WWE_C20G8.02"/>
</dbReference>
<evidence type="ECO:0000313" key="4">
    <source>
        <dbReference type="Proteomes" id="UP000294933"/>
    </source>
</evidence>
<feature type="region of interest" description="Disordered" evidence="1">
    <location>
        <begin position="632"/>
        <end position="662"/>
    </location>
</feature>
<dbReference type="Pfam" id="PF23463">
    <property type="entry name" value="WWE_2"/>
    <property type="match status" value="1"/>
</dbReference>
<organism evidence="3 4">
    <name type="scientific">Rickenella mellea</name>
    <dbReference type="NCBI Taxonomy" id="50990"/>
    <lineage>
        <taxon>Eukaryota</taxon>
        <taxon>Fungi</taxon>
        <taxon>Dikarya</taxon>
        <taxon>Basidiomycota</taxon>
        <taxon>Agaricomycotina</taxon>
        <taxon>Agaricomycetes</taxon>
        <taxon>Hymenochaetales</taxon>
        <taxon>Rickenellaceae</taxon>
        <taxon>Rickenella</taxon>
    </lineage>
</organism>
<dbReference type="Pfam" id="PF02862">
    <property type="entry name" value="DDHD"/>
    <property type="match status" value="2"/>
</dbReference>
<accession>A0A4Y7PS03</accession>
<dbReference type="SUPFAM" id="SSF53474">
    <property type="entry name" value="alpha/beta-Hydrolases"/>
    <property type="match status" value="1"/>
</dbReference>
<dbReference type="PROSITE" id="PS51043">
    <property type="entry name" value="DDHD"/>
    <property type="match status" value="1"/>
</dbReference>